<dbReference type="AlphaFoldDB" id="A0A1M7ZCI6"/>
<dbReference type="RefSeq" id="WP_073626260.1">
    <property type="nucleotide sequence ID" value="NZ_FRXO01000002.1"/>
</dbReference>
<dbReference type="InterPro" id="IPR036709">
    <property type="entry name" value="Autotransporte_beta_dom_sf"/>
</dbReference>
<proteinExistence type="predicted"/>
<dbReference type="Proteomes" id="UP000186406">
    <property type="component" value="Unassembled WGS sequence"/>
</dbReference>
<accession>A0A1M7ZCI6</accession>
<dbReference type="Pfam" id="PF03797">
    <property type="entry name" value="Autotransporter"/>
    <property type="match status" value="1"/>
</dbReference>
<evidence type="ECO:0000313" key="4">
    <source>
        <dbReference type="Proteomes" id="UP000186406"/>
    </source>
</evidence>
<dbReference type="NCBIfam" id="TIGR01414">
    <property type="entry name" value="autotrans_barl"/>
    <property type="match status" value="1"/>
</dbReference>
<dbReference type="EMBL" id="FRXO01000002">
    <property type="protein sequence ID" value="SHO62406.1"/>
    <property type="molecule type" value="Genomic_DNA"/>
</dbReference>
<dbReference type="Gene3D" id="2.40.128.130">
    <property type="entry name" value="Autotransporter beta-domain"/>
    <property type="match status" value="1"/>
</dbReference>
<dbReference type="STRING" id="1123029.SAMN02745172_01011"/>
<keyword evidence="1" id="KW-0732">Signal</keyword>
<dbReference type="SUPFAM" id="SSF103515">
    <property type="entry name" value="Autotransporter"/>
    <property type="match status" value="1"/>
</dbReference>
<evidence type="ECO:0000313" key="3">
    <source>
        <dbReference type="EMBL" id="SHO62406.1"/>
    </source>
</evidence>
<dbReference type="OrthoDB" id="9804931at2"/>
<feature type="chain" id="PRO_5012907168" evidence="1">
    <location>
        <begin position="30"/>
        <end position="1127"/>
    </location>
</feature>
<protein>
    <submittedName>
        <fullName evidence="3">Outer membrane autotransporter barrel domain-containing protein</fullName>
    </submittedName>
</protein>
<feature type="signal peptide" evidence="1">
    <location>
        <begin position="1"/>
        <end position="29"/>
    </location>
</feature>
<dbReference type="PROSITE" id="PS51208">
    <property type="entry name" value="AUTOTRANSPORTER"/>
    <property type="match status" value="1"/>
</dbReference>
<sequence>MRREKIEAGKRRRGRACLLSGTLAGFALAAGPAPAALAGWNLYDGYTESYTIPFVSGPVMGSLNYANGLTGMFVSASINNSAPVTLQVDTGSQGVVIPQYLLPGFTQSTSQQTIAYSTSGNTAVGTWTVATIAFPGSFDAAGNVATATLPIFVAQTANGSIDCTNAQTGKDCYFMMGVGFGRPDNGWGPDYLPSLENNALLHIAGMDEGTVRAGYILTPTGIQAGLTAANTSGDYAYLKLKQENIAGQEGTQWQTPPGVVTITDEATKKSTSVGTMILMDTGISHTAGGLDAKFKNDSTYVVTVDMLGGVGVVGYSFKGTGYALKGYDYLCQSDCGFTPWYAAGMTDSGSGDLFNVGVHSMAGFNYLFDAAGGYLGLEANGNASGGYLNPTLVTQDKISFDTPFYTNLPIYVYGDTTMTASSTATFDGIVEGLAGLTLAGGAFTLAGGADLPNGLSVTGGSALLQGTVLAPITTTGSGSVTNAATLVGNVANGGTFRNNASVKGNIVNTGTLTNTGVIGGNVSNTGSFENTAGATVGGSVVNGGTFQNNASVTGNVVNTGTLTNTGVIGGGVSNTGSFENAAGATVGGNLVNTGMLSNDGTISGSVQSNGTLVGNGTYGSLTVFGSGVVSPGHSIGTITVNGAVDIKPNATYFVELGANGASDQIVAGGAAAIEGGTLVITPYAGYTPGFTSFAPITAAGGVTGDFATVSAPAFGSLTATYPFLAVIARSTGTALQVDVVRSDVPFTAAAITPNQAATASRLDGLTEASAMLGPVASLNLTTVPAALDALSGEVYASAESVLMDQSAFVRNGVLGRLRQAFDAPGASGVDAARAAAPIKGVPFTVWGEGYAGWGQTSGTASIASDTRSIGGFLAGFDYAPDAAWRIGISAGYSQSTFKVNARSSSGDSDNYDLAVYGGGTLAKLGPGSLALRAGAAYSWHDLSANRAVAFSGFADSLSADYQGNTAQAFAELGYGVDFGRTPIGDARVEPFAGLSYSKVSTDSFTETGGPAALSVRSGTFDDTASQLGLRASTRLPVAANGAYLDLHGMVGWQHAYNDTTPTIGAAFAGTGAAFAVSGAPIADNSLLVGAGFDAVITDNFRFGISYSGQLASNTQDNAFQGTLSIRF</sequence>
<organism evidence="3 4">
    <name type="scientific">Pseudoxanthobacter soli DSM 19599</name>
    <dbReference type="NCBI Taxonomy" id="1123029"/>
    <lineage>
        <taxon>Bacteria</taxon>
        <taxon>Pseudomonadati</taxon>
        <taxon>Pseudomonadota</taxon>
        <taxon>Alphaproteobacteria</taxon>
        <taxon>Hyphomicrobiales</taxon>
        <taxon>Segnochrobactraceae</taxon>
        <taxon>Pseudoxanthobacter</taxon>
    </lineage>
</organism>
<evidence type="ECO:0000259" key="2">
    <source>
        <dbReference type="PROSITE" id="PS51208"/>
    </source>
</evidence>
<dbReference type="InterPro" id="IPR005546">
    <property type="entry name" value="Autotransporte_beta"/>
</dbReference>
<gene>
    <name evidence="3" type="ORF">SAMN02745172_01011</name>
</gene>
<keyword evidence="4" id="KW-1185">Reference proteome</keyword>
<dbReference type="InterPro" id="IPR006315">
    <property type="entry name" value="OM_autotransptr_brl_dom"/>
</dbReference>
<dbReference type="SMART" id="SM00869">
    <property type="entry name" value="Autotransporter"/>
    <property type="match status" value="1"/>
</dbReference>
<reference evidence="3 4" key="1">
    <citation type="submission" date="2016-12" db="EMBL/GenBank/DDBJ databases">
        <authorList>
            <person name="Song W.-J."/>
            <person name="Kurnit D.M."/>
        </authorList>
    </citation>
    <scope>NUCLEOTIDE SEQUENCE [LARGE SCALE GENOMIC DNA]</scope>
    <source>
        <strain evidence="3 4">DSM 19599</strain>
    </source>
</reference>
<name>A0A1M7ZCI6_9HYPH</name>
<evidence type="ECO:0000256" key="1">
    <source>
        <dbReference type="SAM" id="SignalP"/>
    </source>
</evidence>
<feature type="domain" description="Autotransporter" evidence="2">
    <location>
        <begin position="838"/>
        <end position="1127"/>
    </location>
</feature>
<dbReference type="GO" id="GO:0019867">
    <property type="term" value="C:outer membrane"/>
    <property type="evidence" value="ECO:0007669"/>
    <property type="project" value="InterPro"/>
</dbReference>